<protein>
    <submittedName>
        <fullName evidence="2">Uncharacterized protein</fullName>
    </submittedName>
</protein>
<sequence>MEAPFKMTFFFFILLASCLLIENVSIVDARVATEVVLPLAKSPPFKQKPPPRCSGPDDCNRKCTGNIRVCNGGFCLCIPGNPDCC</sequence>
<evidence type="ECO:0000313" key="3">
    <source>
        <dbReference type="Proteomes" id="UP001054252"/>
    </source>
</evidence>
<reference evidence="2 3" key="1">
    <citation type="journal article" date="2021" name="Commun. Biol.">
        <title>The genome of Shorea leprosula (Dipterocarpaceae) highlights the ecological relevance of drought in aseasonal tropical rainforests.</title>
        <authorList>
            <person name="Ng K.K.S."/>
            <person name="Kobayashi M.J."/>
            <person name="Fawcett J.A."/>
            <person name="Hatakeyama M."/>
            <person name="Paape T."/>
            <person name="Ng C.H."/>
            <person name="Ang C.C."/>
            <person name="Tnah L.H."/>
            <person name="Lee C.T."/>
            <person name="Nishiyama T."/>
            <person name="Sese J."/>
            <person name="O'Brien M.J."/>
            <person name="Copetti D."/>
            <person name="Mohd Noor M.I."/>
            <person name="Ong R.C."/>
            <person name="Putra M."/>
            <person name="Sireger I.Z."/>
            <person name="Indrioko S."/>
            <person name="Kosugi Y."/>
            <person name="Izuno A."/>
            <person name="Isagi Y."/>
            <person name="Lee S.L."/>
            <person name="Shimizu K.K."/>
        </authorList>
    </citation>
    <scope>NUCLEOTIDE SEQUENCE [LARGE SCALE GENOMIC DNA]</scope>
    <source>
        <strain evidence="2">214</strain>
    </source>
</reference>
<comment type="caution">
    <text evidence="2">The sequence shown here is derived from an EMBL/GenBank/DDBJ whole genome shotgun (WGS) entry which is preliminary data.</text>
</comment>
<proteinExistence type="predicted"/>
<name>A0AAV5LK28_9ROSI</name>
<dbReference type="AlphaFoldDB" id="A0AAV5LK28"/>
<keyword evidence="3" id="KW-1185">Reference proteome</keyword>
<accession>A0AAV5LK28</accession>
<feature type="signal peptide" evidence="1">
    <location>
        <begin position="1"/>
        <end position="29"/>
    </location>
</feature>
<evidence type="ECO:0000256" key="1">
    <source>
        <dbReference type="SAM" id="SignalP"/>
    </source>
</evidence>
<gene>
    <name evidence="2" type="ORF">SLEP1_g45761</name>
</gene>
<dbReference type="PROSITE" id="PS51257">
    <property type="entry name" value="PROKAR_LIPOPROTEIN"/>
    <property type="match status" value="1"/>
</dbReference>
<dbReference type="EMBL" id="BPVZ01000124">
    <property type="protein sequence ID" value="GKV37771.1"/>
    <property type="molecule type" value="Genomic_DNA"/>
</dbReference>
<dbReference type="Proteomes" id="UP001054252">
    <property type="component" value="Unassembled WGS sequence"/>
</dbReference>
<evidence type="ECO:0000313" key="2">
    <source>
        <dbReference type="EMBL" id="GKV37771.1"/>
    </source>
</evidence>
<organism evidence="2 3">
    <name type="scientific">Rubroshorea leprosula</name>
    <dbReference type="NCBI Taxonomy" id="152421"/>
    <lineage>
        <taxon>Eukaryota</taxon>
        <taxon>Viridiplantae</taxon>
        <taxon>Streptophyta</taxon>
        <taxon>Embryophyta</taxon>
        <taxon>Tracheophyta</taxon>
        <taxon>Spermatophyta</taxon>
        <taxon>Magnoliopsida</taxon>
        <taxon>eudicotyledons</taxon>
        <taxon>Gunneridae</taxon>
        <taxon>Pentapetalae</taxon>
        <taxon>rosids</taxon>
        <taxon>malvids</taxon>
        <taxon>Malvales</taxon>
        <taxon>Dipterocarpaceae</taxon>
        <taxon>Rubroshorea</taxon>
    </lineage>
</organism>
<keyword evidence="1" id="KW-0732">Signal</keyword>
<feature type="chain" id="PRO_5043910333" evidence="1">
    <location>
        <begin position="30"/>
        <end position="85"/>
    </location>
</feature>